<dbReference type="AlphaFoldDB" id="A0A556QGQ7"/>
<feature type="signal peptide" evidence="1">
    <location>
        <begin position="1"/>
        <end position="24"/>
    </location>
</feature>
<gene>
    <name evidence="2" type="ORF">FPL22_16300</name>
</gene>
<dbReference type="EMBL" id="VMBG01000003">
    <property type="protein sequence ID" value="TSJ75819.1"/>
    <property type="molecule type" value="Genomic_DNA"/>
</dbReference>
<keyword evidence="3" id="KW-1185">Reference proteome</keyword>
<protein>
    <recommendedName>
        <fullName evidence="4">Exo-alpha-sialidase</fullName>
    </recommendedName>
</protein>
<keyword evidence="1" id="KW-0732">Signal</keyword>
<organism evidence="2 3">
    <name type="scientific">Rariglobus hedericola</name>
    <dbReference type="NCBI Taxonomy" id="2597822"/>
    <lineage>
        <taxon>Bacteria</taxon>
        <taxon>Pseudomonadati</taxon>
        <taxon>Verrucomicrobiota</taxon>
        <taxon>Opitutia</taxon>
        <taxon>Opitutales</taxon>
        <taxon>Opitutaceae</taxon>
        <taxon>Rariglobus</taxon>
    </lineage>
</organism>
<evidence type="ECO:0000313" key="3">
    <source>
        <dbReference type="Proteomes" id="UP000315648"/>
    </source>
</evidence>
<sequence>MNTHLSRFFTVCLFVLFGALNSTASTPTQVASYTENYTELLSNGGQIWACRYGDLAFARRVVNGDAPVTNTEFALPARTLRLAVSSDGVFYAVATGTESDTNPSIYLWEKTLSGSWTNIGQIRTIDSSSKVSSTEIVFVNRSVLVNLGVQWSLFGGGTAIIMGQPSDPALIRFDRDARSFSLGPTEFKSLVGSGPLYGLKTRTSVFSTDTLLRSEDGISWTEFVVPAQPMNNLDLLVGLGATFPQQTSDNRLFFWDLLTSSISFMHEEGERVRYDIPFSANGYGMADATTPTGSRYNTPRLDRMVFTWDGESSVGFFQQTSTEGGATRHFIVCSDDYLQTFSFYSYSDDGYISSANTPTSFYFLRRTGSGTVLHRVVLPATRIITGLRPPLTASSRTASFFTGFQGRDPVSGQWGPISLQRNVIDLLIQPVDGSFSQVQTSLDLEHWTPIGLPQPAGKTVSFIVNPEEPRRFYR</sequence>
<accession>A0A556QGQ7</accession>
<evidence type="ECO:0008006" key="4">
    <source>
        <dbReference type="Google" id="ProtNLM"/>
    </source>
</evidence>
<dbReference type="RefSeq" id="WP_144354092.1">
    <property type="nucleotide sequence ID" value="NZ_CBCRVV010000004.1"/>
</dbReference>
<evidence type="ECO:0000313" key="2">
    <source>
        <dbReference type="EMBL" id="TSJ75819.1"/>
    </source>
</evidence>
<proteinExistence type="predicted"/>
<comment type="caution">
    <text evidence="2">The sequence shown here is derived from an EMBL/GenBank/DDBJ whole genome shotgun (WGS) entry which is preliminary data.</text>
</comment>
<feature type="chain" id="PRO_5021962659" description="Exo-alpha-sialidase" evidence="1">
    <location>
        <begin position="25"/>
        <end position="474"/>
    </location>
</feature>
<evidence type="ECO:0000256" key="1">
    <source>
        <dbReference type="SAM" id="SignalP"/>
    </source>
</evidence>
<reference evidence="2 3" key="1">
    <citation type="submission" date="2019-07" db="EMBL/GenBank/DDBJ databases">
        <title>Description of 53C-WASEF.</title>
        <authorList>
            <person name="Pitt A."/>
            <person name="Hahn M.W."/>
        </authorList>
    </citation>
    <scope>NUCLEOTIDE SEQUENCE [LARGE SCALE GENOMIC DNA]</scope>
    <source>
        <strain evidence="2 3">53C-WASEF</strain>
    </source>
</reference>
<dbReference type="Proteomes" id="UP000315648">
    <property type="component" value="Unassembled WGS sequence"/>
</dbReference>
<name>A0A556QGQ7_9BACT</name>